<reference evidence="10" key="1">
    <citation type="journal article" date="2014" name="Int. J. Syst. Evol. Microbiol.">
        <title>Complete genome sequence of Corynebacterium casei LMG S-19264T (=DSM 44701T), isolated from a smear-ripened cheese.</title>
        <authorList>
            <consortium name="US DOE Joint Genome Institute (JGI-PGF)"/>
            <person name="Walter F."/>
            <person name="Albersmeier A."/>
            <person name="Kalinowski J."/>
            <person name="Ruckert C."/>
        </authorList>
    </citation>
    <scope>NUCLEOTIDE SEQUENCE</scope>
    <source>
        <strain evidence="10">CGMCC 4.7201</strain>
    </source>
</reference>
<evidence type="ECO:0000256" key="1">
    <source>
        <dbReference type="ARBA" id="ARBA00004651"/>
    </source>
</evidence>
<feature type="transmembrane region" description="Helical" evidence="8">
    <location>
        <begin position="98"/>
        <end position="117"/>
    </location>
</feature>
<evidence type="ECO:0000256" key="6">
    <source>
        <dbReference type="ARBA" id="ARBA00022989"/>
    </source>
</evidence>
<feature type="domain" description="Glycosyltransferase RgtA/B/C/D-like" evidence="9">
    <location>
        <begin position="75"/>
        <end position="199"/>
    </location>
</feature>
<feature type="transmembrane region" description="Helical" evidence="8">
    <location>
        <begin position="22"/>
        <end position="43"/>
    </location>
</feature>
<name>A0A917ZS38_9ACTN</name>
<evidence type="ECO:0000256" key="5">
    <source>
        <dbReference type="ARBA" id="ARBA00022692"/>
    </source>
</evidence>
<feature type="transmembrane region" description="Helical" evidence="8">
    <location>
        <begin position="337"/>
        <end position="358"/>
    </location>
</feature>
<evidence type="ECO:0000256" key="2">
    <source>
        <dbReference type="ARBA" id="ARBA00022475"/>
    </source>
</evidence>
<feature type="transmembrane region" description="Helical" evidence="8">
    <location>
        <begin position="261"/>
        <end position="284"/>
    </location>
</feature>
<dbReference type="Proteomes" id="UP000641932">
    <property type="component" value="Unassembled WGS sequence"/>
</dbReference>
<sequence>MVRVSNASPSATPDTAATATRYWLRLLPLLAAVALATRLPSFLRPIWNPDEGFLATQARMLANGGVLYDTVVDRKPPLLPWAYQGLFALFGDGSLQPVRVLAIAAHLLTALAVVGIARRRWGNRAGAGAGVLYLLVSVGLAPEDAQAASFEVFMLPGTAGAFYFADRGRWALAGTCAALAALTKQTGGAVLLPVLWMMWRDRDRSDDPGRGGAHALLGFLVPIGMAALITGPGRFLFWTVTGSGSYASSMSGSWPTALARALGNAAILSAAAGALVAAIGHILLRRRAVADADLWLWLASSAVAVVVGFHFFGHYYLQLVPPLVLLGVDALHHLPRWQRPALFLTAVVAGVFVVWGLLHPTKELDHAEAVAQAVAERTDRQDTVLIWGMHPEDYWLADRQPASRYLTAGFLTNFSGGRGQHQVGKAHAVPGAWATFEQETRARRPALVVDDSRGAPYRPSELPALERMLDDHYERVGTVDGAVLYARKS</sequence>
<keyword evidence="6 8" id="KW-1133">Transmembrane helix</keyword>
<dbReference type="GO" id="GO:0009103">
    <property type="term" value="P:lipopolysaccharide biosynthetic process"/>
    <property type="evidence" value="ECO:0007669"/>
    <property type="project" value="UniProtKB-ARBA"/>
</dbReference>
<evidence type="ECO:0000256" key="4">
    <source>
        <dbReference type="ARBA" id="ARBA00022679"/>
    </source>
</evidence>
<dbReference type="GO" id="GO:0005886">
    <property type="term" value="C:plasma membrane"/>
    <property type="evidence" value="ECO:0007669"/>
    <property type="project" value="UniProtKB-SubCell"/>
</dbReference>
<keyword evidence="3" id="KW-0328">Glycosyltransferase</keyword>
<feature type="transmembrane region" description="Helical" evidence="8">
    <location>
        <begin position="177"/>
        <end position="199"/>
    </location>
</feature>
<feature type="transmembrane region" description="Helical" evidence="8">
    <location>
        <begin position="296"/>
        <end position="317"/>
    </location>
</feature>
<dbReference type="EMBL" id="BMMS01000018">
    <property type="protein sequence ID" value="GGO92140.1"/>
    <property type="molecule type" value="Genomic_DNA"/>
</dbReference>
<dbReference type="InterPro" id="IPR050297">
    <property type="entry name" value="LipidA_mod_glycosyltrf_83"/>
</dbReference>
<dbReference type="AlphaFoldDB" id="A0A917ZS38"/>
<accession>A0A917ZS38</accession>
<keyword evidence="2" id="KW-1003">Cell membrane</keyword>
<feature type="transmembrane region" description="Helical" evidence="8">
    <location>
        <begin position="124"/>
        <end position="141"/>
    </location>
</feature>
<comment type="subcellular location">
    <subcellularLocation>
        <location evidence="1">Cell membrane</location>
        <topology evidence="1">Multi-pass membrane protein</topology>
    </subcellularLocation>
</comment>
<dbReference type="InterPro" id="IPR038731">
    <property type="entry name" value="RgtA/B/C-like"/>
</dbReference>
<keyword evidence="5 8" id="KW-0812">Transmembrane</keyword>
<dbReference type="PANTHER" id="PTHR33908:SF11">
    <property type="entry name" value="MEMBRANE PROTEIN"/>
    <property type="match status" value="1"/>
</dbReference>
<dbReference type="PANTHER" id="PTHR33908">
    <property type="entry name" value="MANNOSYLTRANSFERASE YKCB-RELATED"/>
    <property type="match status" value="1"/>
</dbReference>
<evidence type="ECO:0000313" key="11">
    <source>
        <dbReference type="Proteomes" id="UP000641932"/>
    </source>
</evidence>
<keyword evidence="7 8" id="KW-0472">Membrane</keyword>
<evidence type="ECO:0000256" key="7">
    <source>
        <dbReference type="ARBA" id="ARBA00023136"/>
    </source>
</evidence>
<dbReference type="Pfam" id="PF13231">
    <property type="entry name" value="PMT_2"/>
    <property type="match status" value="1"/>
</dbReference>
<comment type="caution">
    <text evidence="10">The sequence shown here is derived from an EMBL/GenBank/DDBJ whole genome shotgun (WGS) entry which is preliminary data.</text>
</comment>
<keyword evidence="4" id="KW-0808">Transferase</keyword>
<reference evidence="10" key="2">
    <citation type="submission" date="2020-09" db="EMBL/GenBank/DDBJ databases">
        <authorList>
            <person name="Sun Q."/>
            <person name="Zhou Y."/>
        </authorList>
    </citation>
    <scope>NUCLEOTIDE SEQUENCE</scope>
    <source>
        <strain evidence="10">CGMCC 4.7201</strain>
    </source>
</reference>
<proteinExistence type="predicted"/>
<evidence type="ECO:0000259" key="9">
    <source>
        <dbReference type="Pfam" id="PF13231"/>
    </source>
</evidence>
<evidence type="ECO:0000256" key="8">
    <source>
        <dbReference type="SAM" id="Phobius"/>
    </source>
</evidence>
<evidence type="ECO:0000313" key="10">
    <source>
        <dbReference type="EMBL" id="GGO92140.1"/>
    </source>
</evidence>
<protein>
    <recommendedName>
        <fullName evidence="9">Glycosyltransferase RgtA/B/C/D-like domain-containing protein</fullName>
    </recommendedName>
</protein>
<organism evidence="10 11">
    <name type="scientific">Wenjunlia tyrosinilytica</name>
    <dbReference type="NCBI Taxonomy" id="1544741"/>
    <lineage>
        <taxon>Bacteria</taxon>
        <taxon>Bacillati</taxon>
        <taxon>Actinomycetota</taxon>
        <taxon>Actinomycetes</taxon>
        <taxon>Kitasatosporales</taxon>
        <taxon>Streptomycetaceae</taxon>
        <taxon>Wenjunlia</taxon>
    </lineage>
</organism>
<dbReference type="GO" id="GO:0016763">
    <property type="term" value="F:pentosyltransferase activity"/>
    <property type="evidence" value="ECO:0007669"/>
    <property type="project" value="TreeGrafter"/>
</dbReference>
<evidence type="ECO:0000256" key="3">
    <source>
        <dbReference type="ARBA" id="ARBA00022676"/>
    </source>
</evidence>
<feature type="transmembrane region" description="Helical" evidence="8">
    <location>
        <begin position="211"/>
        <end position="228"/>
    </location>
</feature>
<keyword evidence="11" id="KW-1185">Reference proteome</keyword>
<gene>
    <name evidence="10" type="ORF">GCM10012280_41630</name>
</gene>